<proteinExistence type="predicted"/>
<evidence type="ECO:0000313" key="2">
    <source>
        <dbReference type="EMBL" id="PWN89278.1"/>
    </source>
</evidence>
<feature type="compositionally biased region" description="Basic and acidic residues" evidence="1">
    <location>
        <begin position="91"/>
        <end position="101"/>
    </location>
</feature>
<dbReference type="STRING" id="215250.A0A316YKV8"/>
<keyword evidence="3" id="KW-1185">Reference proteome</keyword>
<feature type="compositionally biased region" description="Basic and acidic residues" evidence="1">
    <location>
        <begin position="9"/>
        <end position="25"/>
    </location>
</feature>
<evidence type="ECO:0000313" key="3">
    <source>
        <dbReference type="Proteomes" id="UP000245768"/>
    </source>
</evidence>
<feature type="compositionally biased region" description="Acidic residues" evidence="1">
    <location>
        <begin position="29"/>
        <end position="46"/>
    </location>
</feature>
<organism evidence="2 3">
    <name type="scientific">Acaromyces ingoldii</name>
    <dbReference type="NCBI Taxonomy" id="215250"/>
    <lineage>
        <taxon>Eukaryota</taxon>
        <taxon>Fungi</taxon>
        <taxon>Dikarya</taxon>
        <taxon>Basidiomycota</taxon>
        <taxon>Ustilaginomycotina</taxon>
        <taxon>Exobasidiomycetes</taxon>
        <taxon>Exobasidiales</taxon>
        <taxon>Cryptobasidiaceae</taxon>
        <taxon>Acaromyces</taxon>
    </lineage>
</organism>
<reference evidence="2" key="1">
    <citation type="journal article" date="2018" name="Mol. Biol. Evol.">
        <title>Broad Genomic Sampling Reveals a Smut Pathogenic Ancestry of the Fungal Clade Ustilaginomycotina.</title>
        <authorList>
            <person name="Kijpornyongpan T."/>
            <person name="Mondo S.J."/>
            <person name="Barry K."/>
            <person name="Sandor L."/>
            <person name="Lee J."/>
            <person name="Lipzen A."/>
            <person name="Pangilinan J."/>
            <person name="LaButti K."/>
            <person name="Hainaut M."/>
            <person name="Henrissat B."/>
            <person name="Grigoriev I.V."/>
            <person name="Spatafora J.W."/>
            <person name="Aime M.C."/>
        </authorList>
    </citation>
    <scope>NUCLEOTIDE SEQUENCE [LARGE SCALE GENOMIC DNA]</scope>
    <source>
        <strain evidence="2">MCA 4198</strain>
    </source>
</reference>
<feature type="region of interest" description="Disordered" evidence="1">
    <location>
        <begin position="1"/>
        <end position="147"/>
    </location>
</feature>
<dbReference type="GO" id="GO:1990269">
    <property type="term" value="F:RNA polymerase II C-terminal domain phosphoserine binding"/>
    <property type="evidence" value="ECO:0007669"/>
    <property type="project" value="TreeGrafter"/>
</dbReference>
<feature type="region of interest" description="Disordered" evidence="1">
    <location>
        <begin position="322"/>
        <end position="389"/>
    </location>
</feature>
<dbReference type="PANTHER" id="PTHR23146">
    <property type="entry name" value="LEO1 PROTEIN"/>
    <property type="match status" value="1"/>
</dbReference>
<dbReference type="AlphaFoldDB" id="A0A316YKV8"/>
<dbReference type="GeneID" id="37039950"/>
<dbReference type="GO" id="GO:0006368">
    <property type="term" value="P:transcription elongation by RNA polymerase II"/>
    <property type="evidence" value="ECO:0007669"/>
    <property type="project" value="InterPro"/>
</dbReference>
<dbReference type="PANTHER" id="PTHR23146:SF0">
    <property type="entry name" value="RNA POLYMERASE-ASSOCIATED PROTEIN LEO1"/>
    <property type="match status" value="1"/>
</dbReference>
<evidence type="ECO:0000256" key="1">
    <source>
        <dbReference type="SAM" id="MobiDB-lite"/>
    </source>
</evidence>
<gene>
    <name evidence="2" type="ORF">FA10DRAFT_140639</name>
</gene>
<dbReference type="Proteomes" id="UP000245768">
    <property type="component" value="Unassembled WGS sequence"/>
</dbReference>
<dbReference type="GO" id="GO:0032968">
    <property type="term" value="P:positive regulation of transcription elongation by RNA polymerase II"/>
    <property type="evidence" value="ECO:0007669"/>
    <property type="project" value="TreeGrafter"/>
</dbReference>
<evidence type="ECO:0008006" key="4">
    <source>
        <dbReference type="Google" id="ProtNLM"/>
    </source>
</evidence>
<sequence length="461" mass="51252">MSSSLVSLRDADVEREVEDETRRQPAMDGVEEGSDDDLFGADDDPEDVARGKTSLRPEGNEAENEESSGKVQPRRSVSDRSSSPSSSASHPAKERAPRRGSDSVSASEPDEDQADLSALEHRETSIEPPMGYRQGVGQFRQEQEQQEEVQEASFSLPSLPLRRGAPHYFARLPNLLQYRPEAFEEADFDEKLEDEVLRNKEGFQIDDAGLRSLLTTNNTIRWRWHQEPAKQQENMQSNARIIRWSDGSSSLQLGKEFYDIQETRERGAAAAAASSSTSSPVTNVSQPAQYLTHIFVKHDGQEALNIYQAEAPVMASMTLRPTSTASDSHQRLARAVRHQRGTLVKEAKLGMDPELEKERKEREDRKREQKRARELKRRRGGAGAEGGVAEDADDDAFWANVSRTRRMGPDDLSTAAARSLGAGKSKTMAGVGSKQHLDEVVEGVDDVSRRCPLLCYLSRCA</sequence>
<dbReference type="EMBL" id="KZ819637">
    <property type="protein sequence ID" value="PWN89278.1"/>
    <property type="molecule type" value="Genomic_DNA"/>
</dbReference>
<accession>A0A316YKV8</accession>
<dbReference type="OrthoDB" id="20844at2759"/>
<dbReference type="InterPro" id="IPR007149">
    <property type="entry name" value="Leo1"/>
</dbReference>
<dbReference type="RefSeq" id="XP_025376476.1">
    <property type="nucleotide sequence ID" value="XM_025518034.1"/>
</dbReference>
<dbReference type="InParanoid" id="A0A316YKV8"/>
<dbReference type="GO" id="GO:0016593">
    <property type="term" value="C:Cdc73/Paf1 complex"/>
    <property type="evidence" value="ECO:0007669"/>
    <property type="project" value="InterPro"/>
</dbReference>
<name>A0A316YKV8_9BASI</name>
<protein>
    <recommendedName>
        <fullName evidence="4">Leo1-domain-containing protein</fullName>
    </recommendedName>
</protein>
<feature type="compositionally biased region" description="Basic residues" evidence="1">
    <location>
        <begin position="368"/>
        <end position="380"/>
    </location>
</feature>
<feature type="compositionally biased region" description="Basic residues" evidence="1">
    <location>
        <begin position="331"/>
        <end position="340"/>
    </location>
</feature>
<feature type="compositionally biased region" description="Low complexity" evidence="1">
    <location>
        <begin position="79"/>
        <end position="90"/>
    </location>
</feature>
<dbReference type="Pfam" id="PF04004">
    <property type="entry name" value="Leo1"/>
    <property type="match status" value="1"/>
</dbReference>
<feature type="compositionally biased region" description="Basic and acidic residues" evidence="1">
    <location>
        <begin position="343"/>
        <end position="367"/>
    </location>
</feature>